<dbReference type="InterPro" id="IPR027417">
    <property type="entry name" value="P-loop_NTPase"/>
</dbReference>
<gene>
    <name evidence="1" type="ORF">K6T79_23255</name>
</gene>
<dbReference type="Proteomes" id="UP001299596">
    <property type="component" value="Unassembled WGS sequence"/>
</dbReference>
<evidence type="ECO:0000313" key="2">
    <source>
        <dbReference type="Proteomes" id="UP001299596"/>
    </source>
</evidence>
<dbReference type="PANTHER" id="PTHR36451">
    <property type="entry name" value="PAPS-DEPENDENT SULFOTRANSFERASE STF3"/>
    <property type="match status" value="1"/>
</dbReference>
<accession>A0ABU5XNU2</accession>
<dbReference type="GO" id="GO:0016740">
    <property type="term" value="F:transferase activity"/>
    <property type="evidence" value="ECO:0007669"/>
    <property type="project" value="UniProtKB-KW"/>
</dbReference>
<organism evidence="1 2">
    <name type="scientific">[Mycobacterium] crassicus</name>
    <dbReference type="NCBI Taxonomy" id="2872309"/>
    <lineage>
        <taxon>Bacteria</taxon>
        <taxon>Bacillati</taxon>
        <taxon>Actinomycetota</taxon>
        <taxon>Actinomycetes</taxon>
        <taxon>Mycobacteriales</taxon>
        <taxon>Mycobacteriaceae</taxon>
        <taxon>Mycolicibacter</taxon>
    </lineage>
</organism>
<sequence length="421" mass="47076">MSAPAARPGAIRLEDLANPVFPEAAGPMRDGLAGYGAALQLTPDALLQAAADRTGLSNWGDNGFRERLDVLCESLVAEADLSDVGRAMAFEQLTGHLVNRLRLEDVIAANPEIESIEIERPIIICGLPRTGTTHLHNLIAADPGLRYLPYWESMEPVATPGESDPQARQDRCGVGLDMINTSMPEFKRMHDMTVEHAHEEIQLLANDISGMLFECSYYLPAFAQHYKTHDQSASYAYMKRTLQALQWLRGGTRWVLKSPQHLEQFPALYATFPDATFVVTHRDPVEVTRSMATMISYAARMSCDRPDPVKISKYWLDRADDLLTGCLRDREVLPAAQSVDVRFEDFMADEDGTVAAIYELAGQPLDTRAREAMTQFRVDHPRGRYGAVDYRPADLGLDADEVATRLRDYRNRFVCEPSERS</sequence>
<protein>
    <submittedName>
        <fullName evidence="1">Sulfotransferase</fullName>
        <ecNumber evidence="1">2.8.2.-</ecNumber>
    </submittedName>
</protein>
<dbReference type="EMBL" id="JAYJJR010000024">
    <property type="protein sequence ID" value="MEB3023947.1"/>
    <property type="molecule type" value="Genomic_DNA"/>
</dbReference>
<dbReference type="EC" id="2.8.2.-" evidence="1"/>
<name>A0ABU5XNU2_9MYCO</name>
<dbReference type="InterPro" id="IPR052736">
    <property type="entry name" value="Stf3_sulfotransferase"/>
</dbReference>
<dbReference type="Pfam" id="PF13469">
    <property type="entry name" value="Sulfotransfer_3"/>
    <property type="match status" value="1"/>
</dbReference>
<dbReference type="Gene3D" id="3.40.50.300">
    <property type="entry name" value="P-loop containing nucleotide triphosphate hydrolases"/>
    <property type="match status" value="1"/>
</dbReference>
<keyword evidence="2" id="KW-1185">Reference proteome</keyword>
<evidence type="ECO:0000313" key="1">
    <source>
        <dbReference type="EMBL" id="MEB3023947.1"/>
    </source>
</evidence>
<dbReference type="PANTHER" id="PTHR36451:SF1">
    <property type="entry name" value="OMEGA-HYDROXY-BETA-DIHYDROMENAQUINONE-9 SULFOTRANSFERASE STF3"/>
    <property type="match status" value="1"/>
</dbReference>
<keyword evidence="1" id="KW-0808">Transferase</keyword>
<comment type="caution">
    <text evidence="1">The sequence shown here is derived from an EMBL/GenBank/DDBJ whole genome shotgun (WGS) entry which is preliminary data.</text>
</comment>
<dbReference type="SUPFAM" id="SSF52540">
    <property type="entry name" value="P-loop containing nucleoside triphosphate hydrolases"/>
    <property type="match status" value="1"/>
</dbReference>
<reference evidence="1 2" key="1">
    <citation type="submission" date="2023-12" db="EMBL/GenBank/DDBJ databases">
        <title>Description of new species of Mycobacterium terrae complex isolated from sewage at the Sao Paulo Zoological Park Foundation in Brazil.</title>
        <authorList>
            <person name="Romagnoli C.L."/>
            <person name="Conceicao E.C."/>
            <person name="Machado E."/>
            <person name="Barreto L.B.P.F."/>
            <person name="Sharma A."/>
            <person name="Silva N.M."/>
            <person name="Marques L.E."/>
            <person name="Juliana M.A."/>
            <person name="Lourenco M.C.S."/>
            <person name="Digiampietri L.A."/>
            <person name="Suffys P.N."/>
            <person name="Viana-Niero C."/>
        </authorList>
    </citation>
    <scope>NUCLEOTIDE SEQUENCE [LARGE SCALE GENOMIC DNA]</scope>
    <source>
        <strain evidence="1 2">MYC098</strain>
    </source>
</reference>
<dbReference type="RefSeq" id="WP_225406895.1">
    <property type="nucleotide sequence ID" value="NZ_JAYJJR010000024.1"/>
</dbReference>
<proteinExistence type="predicted"/>